<feature type="domain" description="Integrase zinc-binding" evidence="1">
    <location>
        <begin position="54"/>
        <end position="104"/>
    </location>
</feature>
<comment type="caution">
    <text evidence="2">The sequence shown here is derived from an EMBL/GenBank/DDBJ whole genome shotgun (WGS) entry which is preliminary data.</text>
</comment>
<dbReference type="Gene3D" id="3.30.420.10">
    <property type="entry name" value="Ribonuclease H-like superfamily/Ribonuclease H"/>
    <property type="match status" value="1"/>
</dbReference>
<sequence length="253" mass="28640">MATTTYPKLNIVIVRTITQEQHRDTNLEVSDKREIDGAGEPVIKKVLVSTCLGLRLVKSYHDLTLHLGTTTMVNTILQMFYWKCMEANVRALVDACAVCLTTKHPTTKYGKAPPQSMKLPRLDRTLPQKEIQSVDYHRHLDQTNRAIKSFICWIDTDLLALITLHLRRRDIEHVPTTTRNPQANSVIESKRVHRVVGEKTRTKEISTQEEWTEILNNTMFSLPASDHSILKASPAQLTLIHVGGHCSSDGPDD</sequence>
<gene>
    <name evidence="2" type="ORF">P3T76_011954</name>
</gene>
<dbReference type="Gene3D" id="1.10.340.70">
    <property type="match status" value="1"/>
</dbReference>
<dbReference type="InterPro" id="IPR012337">
    <property type="entry name" value="RNaseH-like_sf"/>
</dbReference>
<dbReference type="Pfam" id="PF17921">
    <property type="entry name" value="Integrase_H2C2"/>
    <property type="match status" value="1"/>
</dbReference>
<evidence type="ECO:0000313" key="3">
    <source>
        <dbReference type="Proteomes" id="UP001259832"/>
    </source>
</evidence>
<dbReference type="SUPFAM" id="SSF53098">
    <property type="entry name" value="Ribonuclease H-like"/>
    <property type="match status" value="1"/>
</dbReference>
<dbReference type="AlphaFoldDB" id="A0AAD9LET5"/>
<accession>A0AAD9LET5</accession>
<protein>
    <recommendedName>
        <fullName evidence="1">Integrase zinc-binding domain-containing protein</fullName>
    </recommendedName>
</protein>
<name>A0AAD9LET5_9STRA</name>
<dbReference type="GO" id="GO:0003676">
    <property type="term" value="F:nucleic acid binding"/>
    <property type="evidence" value="ECO:0007669"/>
    <property type="project" value="InterPro"/>
</dbReference>
<evidence type="ECO:0000313" key="2">
    <source>
        <dbReference type="EMBL" id="KAK1933740.1"/>
    </source>
</evidence>
<dbReference type="InterPro" id="IPR041588">
    <property type="entry name" value="Integrase_H2C2"/>
</dbReference>
<dbReference type="Proteomes" id="UP001259832">
    <property type="component" value="Unassembled WGS sequence"/>
</dbReference>
<keyword evidence="3" id="KW-1185">Reference proteome</keyword>
<evidence type="ECO:0000259" key="1">
    <source>
        <dbReference type="Pfam" id="PF17921"/>
    </source>
</evidence>
<dbReference type="EMBL" id="JASMQC010000028">
    <property type="protein sequence ID" value="KAK1933740.1"/>
    <property type="molecule type" value="Genomic_DNA"/>
</dbReference>
<proteinExistence type="predicted"/>
<dbReference type="InterPro" id="IPR036397">
    <property type="entry name" value="RNaseH_sf"/>
</dbReference>
<organism evidence="2 3">
    <name type="scientific">Phytophthora citrophthora</name>
    <dbReference type="NCBI Taxonomy" id="4793"/>
    <lineage>
        <taxon>Eukaryota</taxon>
        <taxon>Sar</taxon>
        <taxon>Stramenopiles</taxon>
        <taxon>Oomycota</taxon>
        <taxon>Peronosporomycetes</taxon>
        <taxon>Peronosporales</taxon>
        <taxon>Peronosporaceae</taxon>
        <taxon>Phytophthora</taxon>
    </lineage>
</organism>
<reference evidence="2" key="1">
    <citation type="submission" date="2023-08" db="EMBL/GenBank/DDBJ databases">
        <title>Reference Genome Resource for the Citrus Pathogen Phytophthora citrophthora.</title>
        <authorList>
            <person name="Moller H."/>
            <person name="Coetzee B."/>
            <person name="Rose L.J."/>
            <person name="Van Niekerk J.M."/>
        </authorList>
    </citation>
    <scope>NUCLEOTIDE SEQUENCE</scope>
    <source>
        <strain evidence="2">STE-U-9442</strain>
    </source>
</reference>